<reference evidence="1 2" key="1">
    <citation type="journal article" date="2017" name="Front. Genet.">
        <title>Draft sequencing of the heterozygous diploid genome of Satsuma (Citrus unshiu Marc.) using a hybrid assembly approach.</title>
        <authorList>
            <person name="Shimizu T."/>
            <person name="Tanizawa Y."/>
            <person name="Mochizuki T."/>
            <person name="Nagasaki H."/>
            <person name="Yoshioka T."/>
            <person name="Toyoda A."/>
            <person name="Fujiyama A."/>
            <person name="Kaminuma E."/>
            <person name="Nakamura Y."/>
        </authorList>
    </citation>
    <scope>NUCLEOTIDE SEQUENCE [LARGE SCALE GENOMIC DNA]</scope>
    <source>
        <strain evidence="2">cv. Miyagawa wase</strain>
    </source>
</reference>
<evidence type="ECO:0000313" key="1">
    <source>
        <dbReference type="EMBL" id="GAY57460.1"/>
    </source>
</evidence>
<gene>
    <name evidence="1" type="ORF">CUMW_179600</name>
</gene>
<accession>A0A2H5PYK5</accession>
<dbReference type="AlphaFoldDB" id="A0A2H5PYK5"/>
<keyword evidence="2" id="KW-1185">Reference proteome</keyword>
<dbReference type="EMBL" id="BDQV01000161">
    <property type="protein sequence ID" value="GAY57460.1"/>
    <property type="molecule type" value="Genomic_DNA"/>
</dbReference>
<dbReference type="Proteomes" id="UP000236630">
    <property type="component" value="Unassembled WGS sequence"/>
</dbReference>
<evidence type="ECO:0000313" key="2">
    <source>
        <dbReference type="Proteomes" id="UP000236630"/>
    </source>
</evidence>
<organism evidence="1 2">
    <name type="scientific">Citrus unshiu</name>
    <name type="common">Satsuma mandarin</name>
    <name type="synonym">Citrus nobilis var. unshiu</name>
    <dbReference type="NCBI Taxonomy" id="55188"/>
    <lineage>
        <taxon>Eukaryota</taxon>
        <taxon>Viridiplantae</taxon>
        <taxon>Streptophyta</taxon>
        <taxon>Embryophyta</taxon>
        <taxon>Tracheophyta</taxon>
        <taxon>Spermatophyta</taxon>
        <taxon>Magnoliopsida</taxon>
        <taxon>eudicotyledons</taxon>
        <taxon>Gunneridae</taxon>
        <taxon>Pentapetalae</taxon>
        <taxon>rosids</taxon>
        <taxon>malvids</taxon>
        <taxon>Sapindales</taxon>
        <taxon>Rutaceae</taxon>
        <taxon>Aurantioideae</taxon>
        <taxon>Citrus</taxon>
    </lineage>
</organism>
<proteinExistence type="predicted"/>
<protein>
    <submittedName>
        <fullName evidence="1">Uncharacterized protein</fullName>
    </submittedName>
</protein>
<name>A0A2H5PYK5_CITUN</name>
<sequence>MGGNLSFCTAKSKLTSREGRYRRGRPGGRYRRRAALIAGWFHYHDTACNFHRIHRRFVNV</sequence>
<comment type="caution">
    <text evidence="1">The sequence shown here is derived from an EMBL/GenBank/DDBJ whole genome shotgun (WGS) entry which is preliminary data.</text>
</comment>